<organism evidence="2 3">
    <name type="scientific">Ancylobacter polymorphus</name>
    <dbReference type="NCBI Taxonomy" id="223390"/>
    <lineage>
        <taxon>Bacteria</taxon>
        <taxon>Pseudomonadati</taxon>
        <taxon>Pseudomonadota</taxon>
        <taxon>Alphaproteobacteria</taxon>
        <taxon>Hyphomicrobiales</taxon>
        <taxon>Xanthobacteraceae</taxon>
        <taxon>Ancylobacter</taxon>
    </lineage>
</organism>
<protein>
    <submittedName>
        <fullName evidence="2">Wobble nucleotide-excising tRNase</fullName>
    </submittedName>
</protein>
<dbReference type="Gene3D" id="3.40.50.300">
    <property type="entry name" value="P-loop containing nucleotide triphosphate hydrolases"/>
    <property type="match status" value="1"/>
</dbReference>
<comment type="caution">
    <text evidence="2">The sequence shown here is derived from an EMBL/GenBank/DDBJ whole genome shotgun (WGS) entry which is preliminary data.</text>
</comment>
<sequence length="751" mass="82540">MIQEVTIAGEASYSAAGETLSPLKPINFIFGTNGTGKTTISRVIANPGAYASCGVIWKQGRELTCLVYNSDFVARKFASQLPGIFTLGETERDTLDKIEAAKTKAARFRDDIAQLEGTLGPADGSSGKRGDMRTLRSQFEADCWKVKTKHDPHFKEVFTGVRNAQARFCDRVLSEMAGNTARLVALEELKRTAATLYAEGLELRAAIPTIDVTDLLATEALPVLTKKVVGKQDVDVAALIRRLGNSDWVRQGLPYLGQGSKCPFCQQGVEAELADRLNAFFDESFINDMAAIAAALESYEVSADATLSRLEEVAALHSGQLDEALLRADIDRLSARLAVNKRVLEAKKREPSTPVVLETLADVAQPVIDRIAAANAAIATHNKLVNNVPSERATLVGQVWRCLLDENSATIATYQSEKQKLDRAVEGLTAGIAAKRRLWIEAKAELRELEKRVTSVQPTVTEINNLLASFGFTGFSLKTAGDRDHLYEIVRNDGGDAAATLSEGEKSFVCFLYFYHLLRGSVSESDVTSDRVAVFDDPVSSLDSDVLFIVNALIKRVLKEACEGIGQVKQVFVLTHNIYFHKEVSFDRNRGAECRAHETFWIVRKVAGVSQIVGHRTNPIKTSYELLWPEVRNPDRSTLTIQNTLRRIVENYFKILGNFDTDDIVAQFHGRDQLVCASLFSWVNDGSHSAHDDLYISADEGLVARYLDVFRRIFEKTGHDAHYRMMMGPEPAASISTAAEGAAVAAALQTV</sequence>
<evidence type="ECO:0000313" key="2">
    <source>
        <dbReference type="EMBL" id="MDQ0304503.1"/>
    </source>
</evidence>
<accession>A0ABU0BF85</accession>
<evidence type="ECO:0000259" key="1">
    <source>
        <dbReference type="Pfam" id="PF13166"/>
    </source>
</evidence>
<dbReference type="InterPro" id="IPR027417">
    <property type="entry name" value="P-loop_NTPase"/>
</dbReference>
<evidence type="ECO:0000313" key="3">
    <source>
        <dbReference type="Proteomes" id="UP001224682"/>
    </source>
</evidence>
<dbReference type="Pfam" id="PF13166">
    <property type="entry name" value="AAA_13"/>
    <property type="match status" value="1"/>
</dbReference>
<gene>
    <name evidence="2" type="ORF">J2S75_003548</name>
</gene>
<dbReference type="Proteomes" id="UP001224682">
    <property type="component" value="Unassembled WGS sequence"/>
</dbReference>
<feature type="domain" description="Protein CR006 P-loop" evidence="1">
    <location>
        <begin position="11"/>
        <end position="715"/>
    </location>
</feature>
<dbReference type="EMBL" id="JAUSUI010000008">
    <property type="protein sequence ID" value="MDQ0304503.1"/>
    <property type="molecule type" value="Genomic_DNA"/>
</dbReference>
<name>A0ABU0BF85_9HYPH</name>
<dbReference type="InterPro" id="IPR026866">
    <property type="entry name" value="CR006_AAA"/>
</dbReference>
<dbReference type="RefSeq" id="WP_307021769.1">
    <property type="nucleotide sequence ID" value="NZ_JAUSUI010000008.1"/>
</dbReference>
<keyword evidence="3" id="KW-1185">Reference proteome</keyword>
<proteinExistence type="predicted"/>
<dbReference type="SUPFAM" id="SSF52540">
    <property type="entry name" value="P-loop containing nucleoside triphosphate hydrolases"/>
    <property type="match status" value="1"/>
</dbReference>
<reference evidence="2 3" key="1">
    <citation type="submission" date="2023-07" db="EMBL/GenBank/DDBJ databases">
        <title>Genomic Encyclopedia of Type Strains, Phase IV (KMG-IV): sequencing the most valuable type-strain genomes for metagenomic binning, comparative biology and taxonomic classification.</title>
        <authorList>
            <person name="Goeker M."/>
        </authorList>
    </citation>
    <scope>NUCLEOTIDE SEQUENCE [LARGE SCALE GENOMIC DNA]</scope>
    <source>
        <strain evidence="2 3">DSM 2457</strain>
    </source>
</reference>